<dbReference type="EMBL" id="MU006777">
    <property type="protein sequence ID" value="KAF2645771.1"/>
    <property type="molecule type" value="Genomic_DNA"/>
</dbReference>
<accession>A0A6A6SFT2</accession>
<keyword evidence="3" id="KW-1185">Reference proteome</keyword>
<reference evidence="2" key="1">
    <citation type="journal article" date="2020" name="Stud. Mycol.">
        <title>101 Dothideomycetes genomes: a test case for predicting lifestyles and emergence of pathogens.</title>
        <authorList>
            <person name="Haridas S."/>
            <person name="Albert R."/>
            <person name="Binder M."/>
            <person name="Bloem J."/>
            <person name="Labutti K."/>
            <person name="Salamov A."/>
            <person name="Andreopoulos B."/>
            <person name="Baker S."/>
            <person name="Barry K."/>
            <person name="Bills G."/>
            <person name="Bluhm B."/>
            <person name="Cannon C."/>
            <person name="Castanera R."/>
            <person name="Culley D."/>
            <person name="Daum C."/>
            <person name="Ezra D."/>
            <person name="Gonzalez J."/>
            <person name="Henrissat B."/>
            <person name="Kuo A."/>
            <person name="Liang C."/>
            <person name="Lipzen A."/>
            <person name="Lutzoni F."/>
            <person name="Magnuson J."/>
            <person name="Mondo S."/>
            <person name="Nolan M."/>
            <person name="Ohm R."/>
            <person name="Pangilinan J."/>
            <person name="Park H.-J."/>
            <person name="Ramirez L."/>
            <person name="Alfaro M."/>
            <person name="Sun H."/>
            <person name="Tritt A."/>
            <person name="Yoshinaga Y."/>
            <person name="Zwiers L.-H."/>
            <person name="Turgeon B."/>
            <person name="Goodwin S."/>
            <person name="Spatafora J."/>
            <person name="Crous P."/>
            <person name="Grigoriev I."/>
        </authorList>
    </citation>
    <scope>NUCLEOTIDE SEQUENCE</scope>
    <source>
        <strain evidence="2">CBS 473.64</strain>
    </source>
</reference>
<gene>
    <name evidence="2" type="ORF">P280DRAFT_513658</name>
</gene>
<feature type="region of interest" description="Disordered" evidence="1">
    <location>
        <begin position="25"/>
        <end position="66"/>
    </location>
</feature>
<name>A0A6A6SFT2_9PLEO</name>
<evidence type="ECO:0000313" key="2">
    <source>
        <dbReference type="EMBL" id="KAF2645771.1"/>
    </source>
</evidence>
<proteinExistence type="predicted"/>
<organism evidence="2 3">
    <name type="scientific">Massarina eburnea CBS 473.64</name>
    <dbReference type="NCBI Taxonomy" id="1395130"/>
    <lineage>
        <taxon>Eukaryota</taxon>
        <taxon>Fungi</taxon>
        <taxon>Dikarya</taxon>
        <taxon>Ascomycota</taxon>
        <taxon>Pezizomycotina</taxon>
        <taxon>Dothideomycetes</taxon>
        <taxon>Pleosporomycetidae</taxon>
        <taxon>Pleosporales</taxon>
        <taxon>Massarineae</taxon>
        <taxon>Massarinaceae</taxon>
        <taxon>Massarina</taxon>
    </lineage>
</organism>
<dbReference type="Proteomes" id="UP000799753">
    <property type="component" value="Unassembled WGS sequence"/>
</dbReference>
<protein>
    <submittedName>
        <fullName evidence="2">Uncharacterized protein</fullName>
    </submittedName>
</protein>
<evidence type="ECO:0000313" key="3">
    <source>
        <dbReference type="Proteomes" id="UP000799753"/>
    </source>
</evidence>
<sequence length="108" mass="11858">MPPTNTITKLSTPLSTLLGRQFTPFATARRQFTSTSKLPSRLRQPGEPTGPNEPPRHTTSPPSKSPLKVWPFVFIFALGSFGFKKIVDQRKGEYKANGPVAGHSPSRP</sequence>
<dbReference type="AlphaFoldDB" id="A0A6A6SFT2"/>
<evidence type="ECO:0000256" key="1">
    <source>
        <dbReference type="SAM" id="MobiDB-lite"/>
    </source>
</evidence>
<dbReference type="OrthoDB" id="3825042at2759"/>